<accession>A0ABW9DZY3</accession>
<proteinExistence type="predicted"/>
<dbReference type="EMBL" id="JAQQCF010000033">
    <property type="protein sequence ID" value="MFM0640945.1"/>
    <property type="molecule type" value="Genomic_DNA"/>
</dbReference>
<reference evidence="1 2" key="1">
    <citation type="journal article" date="2024" name="Chem. Sci.">
        <title>Discovery of megapolipeptins by genome mining of a Burkholderiales bacteria collection.</title>
        <authorList>
            <person name="Paulo B.S."/>
            <person name="Recchia M.J.J."/>
            <person name="Lee S."/>
            <person name="Fergusson C.H."/>
            <person name="Romanowski S.B."/>
            <person name="Hernandez A."/>
            <person name="Krull N."/>
            <person name="Liu D.Y."/>
            <person name="Cavanagh H."/>
            <person name="Bos A."/>
            <person name="Gray C.A."/>
            <person name="Murphy B.T."/>
            <person name="Linington R.G."/>
            <person name="Eustaquio A.S."/>
        </authorList>
    </citation>
    <scope>NUCLEOTIDE SEQUENCE [LARGE SCALE GENOMIC DNA]</scope>
    <source>
        <strain evidence="1 2">RL17-338-BIC-A</strain>
    </source>
</reference>
<keyword evidence="2" id="KW-1185">Reference proteome</keyword>
<sequence length="670" mass="75897">MIVMTVRDGTHCLVTTSLDGQSSICRIPTVFEVFGNNTEKFVLPLIGHYNKLAYSTQVNLGPTLERLAVRSRGLCAGLPTTADEWQQYLIALFGAWFTESGASLRSRIGTWKQTAFWFTLLRDSRRLIPPGVDIPFDENNKVRLDDEPAPRLLGESPIKAAGDQHQKVLMDISLVRSDAEYMDEIRSTLSRRRGVLESAAAQWVEMIDADFRYGQRLLSLIDYETELKPHLDDLHFWRDWRNKGAHKANGRTEQSLGMLLLLLRYCTNITKVLFDSKESDPFPSYSTLNFPDSAPPVVSPKITKIHRIRWMLGILTPCDYSFLNLFLTIHHPIFFGSAFFDAKIISRQGEQLISLGDSGMTVSLLKNRSHDMKCAELDDPSKKCLKMILDMTAETRAQIQKKDPLVANRLILLHRTVNAQTKSILREGKKTEYRGWIGYYFSSISKEFEGTTITMRKVRATEGVLEWLKTGSLLAATRRLGNSKQVLIEHYIPGELLASFYARQVRRYHNLFLAAATPSDIPLSDILEFKSIEEIHDFIEANLKVEPFRSSPLANALRQNTSSTNNGTGTRSSDELILPVSENALATLFLYQESAIEAGFNNTTMAEHVAGRLDGITPDDVISLAELARFRLPGDRDPRMREAHAMGVKKCKELKKTYHWRDLMMRAMKG</sequence>
<protein>
    <submittedName>
        <fullName evidence="1">Uncharacterized protein</fullName>
    </submittedName>
</protein>
<dbReference type="RefSeq" id="WP_408339574.1">
    <property type="nucleotide sequence ID" value="NZ_JAQQCF010000033.1"/>
</dbReference>
<gene>
    <name evidence="1" type="ORF">PQQ63_30040</name>
</gene>
<organism evidence="1 2">
    <name type="scientific">Paraburkholderia metrosideri</name>
    <dbReference type="NCBI Taxonomy" id="580937"/>
    <lineage>
        <taxon>Bacteria</taxon>
        <taxon>Pseudomonadati</taxon>
        <taxon>Pseudomonadota</taxon>
        <taxon>Betaproteobacteria</taxon>
        <taxon>Burkholderiales</taxon>
        <taxon>Burkholderiaceae</taxon>
        <taxon>Paraburkholderia</taxon>
    </lineage>
</organism>
<evidence type="ECO:0000313" key="2">
    <source>
        <dbReference type="Proteomes" id="UP001629432"/>
    </source>
</evidence>
<evidence type="ECO:0000313" key="1">
    <source>
        <dbReference type="EMBL" id="MFM0640945.1"/>
    </source>
</evidence>
<name>A0ABW9DZY3_9BURK</name>
<dbReference type="Proteomes" id="UP001629432">
    <property type="component" value="Unassembled WGS sequence"/>
</dbReference>
<comment type="caution">
    <text evidence="1">The sequence shown here is derived from an EMBL/GenBank/DDBJ whole genome shotgun (WGS) entry which is preliminary data.</text>
</comment>